<feature type="domain" description="Flavodoxin-like" evidence="2">
    <location>
        <begin position="231"/>
        <end position="371"/>
    </location>
</feature>
<keyword evidence="4" id="KW-1185">Reference proteome</keyword>
<dbReference type="Gene3D" id="3.40.50.360">
    <property type="match status" value="1"/>
</dbReference>
<dbReference type="GO" id="GO:0010181">
    <property type="term" value="F:FMN binding"/>
    <property type="evidence" value="ECO:0007669"/>
    <property type="project" value="InterPro"/>
</dbReference>
<name>A0A0K8J2G0_9FIRM</name>
<dbReference type="InterPro" id="IPR029039">
    <property type="entry name" value="Flavoprotein-like_sf"/>
</dbReference>
<reference evidence="4" key="1">
    <citation type="submission" date="2015-09" db="EMBL/GenBank/DDBJ databases">
        <authorList>
            <person name="Wibberg D."/>
        </authorList>
    </citation>
    <scope>NUCLEOTIDE SEQUENCE [LARGE SCALE GENOMIC DNA]</scope>
    <source>
        <strain evidence="4">SD1D</strain>
    </source>
</reference>
<evidence type="ECO:0000313" key="3">
    <source>
        <dbReference type="EMBL" id="CUH91677.1"/>
    </source>
</evidence>
<dbReference type="SUPFAM" id="SSF56281">
    <property type="entry name" value="Metallo-hydrolase/oxidoreductase"/>
    <property type="match status" value="1"/>
</dbReference>
<protein>
    <recommendedName>
        <fullName evidence="2">Flavodoxin-like domain-containing protein</fullName>
    </recommendedName>
</protein>
<accession>A0A0K8J2G0</accession>
<comment type="similarity">
    <text evidence="1">In the N-terminal section; belongs to the zinc metallo-hydrolase group 3 family.</text>
</comment>
<dbReference type="KEGG" id="hsd:SD1D_0123"/>
<dbReference type="PANTHER" id="PTHR43717">
    <property type="entry name" value="ANAEROBIC NITRIC OXIDE REDUCTASE FLAVORUBREDOXIN"/>
    <property type="match status" value="1"/>
</dbReference>
<dbReference type="InterPro" id="IPR045761">
    <property type="entry name" value="ODP_dom"/>
</dbReference>
<dbReference type="InterPro" id="IPR001279">
    <property type="entry name" value="Metallo-B-lactamas"/>
</dbReference>
<organism evidence="3 4">
    <name type="scientific">Herbinix luporum</name>
    <dbReference type="NCBI Taxonomy" id="1679721"/>
    <lineage>
        <taxon>Bacteria</taxon>
        <taxon>Bacillati</taxon>
        <taxon>Bacillota</taxon>
        <taxon>Clostridia</taxon>
        <taxon>Lachnospirales</taxon>
        <taxon>Lachnospiraceae</taxon>
        <taxon>Herbinix</taxon>
    </lineage>
</organism>
<dbReference type="GO" id="GO:0046872">
    <property type="term" value="F:metal ion binding"/>
    <property type="evidence" value="ECO:0007669"/>
    <property type="project" value="InterPro"/>
</dbReference>
<dbReference type="Proteomes" id="UP000196053">
    <property type="component" value="Chromosome I"/>
</dbReference>
<dbReference type="Pfam" id="PF00258">
    <property type="entry name" value="Flavodoxin_1"/>
    <property type="match status" value="1"/>
</dbReference>
<evidence type="ECO:0000259" key="2">
    <source>
        <dbReference type="PROSITE" id="PS50902"/>
    </source>
</evidence>
<dbReference type="SMART" id="SM00849">
    <property type="entry name" value="Lactamase_B"/>
    <property type="match status" value="1"/>
</dbReference>
<dbReference type="Gene3D" id="3.60.15.10">
    <property type="entry name" value="Ribonuclease Z/Hydroxyacylglutathione hydrolase-like"/>
    <property type="match status" value="1"/>
</dbReference>
<dbReference type="InterPro" id="IPR008254">
    <property type="entry name" value="Flavodoxin/NO_synth"/>
</dbReference>
<dbReference type="Pfam" id="PF19583">
    <property type="entry name" value="ODP"/>
    <property type="match status" value="1"/>
</dbReference>
<proteinExistence type="inferred from homology"/>
<dbReference type="InterPro" id="IPR036866">
    <property type="entry name" value="RibonucZ/Hydroxyglut_hydro"/>
</dbReference>
<dbReference type="GO" id="GO:0009055">
    <property type="term" value="F:electron transfer activity"/>
    <property type="evidence" value="ECO:0007669"/>
    <property type="project" value="InterPro"/>
</dbReference>
<dbReference type="PANTHER" id="PTHR43717:SF1">
    <property type="entry name" value="ANAEROBIC NITRIC OXIDE REDUCTASE FLAVORUBREDOXIN"/>
    <property type="match status" value="1"/>
</dbReference>
<evidence type="ECO:0000256" key="1">
    <source>
        <dbReference type="ARBA" id="ARBA00007121"/>
    </source>
</evidence>
<dbReference type="PROSITE" id="PS50902">
    <property type="entry name" value="FLAVODOXIN_LIKE"/>
    <property type="match status" value="1"/>
</dbReference>
<dbReference type="PIRSF" id="PIRSF005243">
    <property type="entry name" value="ROO"/>
    <property type="match status" value="1"/>
</dbReference>
<dbReference type="SUPFAM" id="SSF52218">
    <property type="entry name" value="Flavoproteins"/>
    <property type="match status" value="1"/>
</dbReference>
<dbReference type="EMBL" id="LN879430">
    <property type="protein sequence ID" value="CUH91677.1"/>
    <property type="molecule type" value="Genomic_DNA"/>
</dbReference>
<dbReference type="AlphaFoldDB" id="A0A0K8J2G0"/>
<sequence>MFPLPNGVAYNSYLINDEKTALLDTVDAAISAEYLENITHALNGRQLDYLVINHMEPDHCANIEEILRRYPSVKVIGNPKTFQFFRQYYTMDMSDNYIEVKEGQEICLGSHTLRFYMAPMVHWPEVMVTYETSKGILFSADAFGAFGAISGNIFADELEYDSYFLDEARRYYTNIVGRYGNQVQALFKKLSGLEINMICGLHGHLWRGDMIPYIMDKYDKWSKYLPEKKGVVLAYGSMYGNTENAVNALAVKLAQRGIKDIRVYDVSKTHPSYIISDIFKYSHVVFAAPTYNMNLYFPMDSLIRELAVLNISNRKVSLIGNHTWASAALKNMTEMISNMKNMEIVGTPIDIKSSLREDREGELDNLADAIYESMDD</sequence>
<dbReference type="GO" id="GO:0016651">
    <property type="term" value="F:oxidoreductase activity, acting on NAD(P)H"/>
    <property type="evidence" value="ECO:0007669"/>
    <property type="project" value="UniProtKB-ARBA"/>
</dbReference>
<gene>
    <name evidence="3" type="ORF">SD1D_0123</name>
</gene>
<dbReference type="InterPro" id="IPR016440">
    <property type="entry name" value="Rubredoxin-O_OxRdtase"/>
</dbReference>
<dbReference type="CDD" id="cd07709">
    <property type="entry name" value="flavodiiron_proteins_MBL-fold"/>
    <property type="match status" value="1"/>
</dbReference>
<evidence type="ECO:0000313" key="4">
    <source>
        <dbReference type="Proteomes" id="UP000196053"/>
    </source>
</evidence>